<proteinExistence type="predicted"/>
<dbReference type="Pfam" id="PF02655">
    <property type="entry name" value="ATP-grasp_3"/>
    <property type="match status" value="1"/>
</dbReference>
<evidence type="ECO:0000256" key="1">
    <source>
        <dbReference type="PROSITE-ProRule" id="PRU00409"/>
    </source>
</evidence>
<dbReference type="Gene3D" id="3.30.1490.20">
    <property type="entry name" value="ATP-grasp fold, A domain"/>
    <property type="match status" value="1"/>
</dbReference>
<organism evidence="3 4">
    <name type="scientific">Caballeronia grimmiae</name>
    <dbReference type="NCBI Taxonomy" id="1071679"/>
    <lineage>
        <taxon>Bacteria</taxon>
        <taxon>Pseudomonadati</taxon>
        <taxon>Pseudomonadota</taxon>
        <taxon>Betaproteobacteria</taxon>
        <taxon>Burkholderiales</taxon>
        <taxon>Burkholderiaceae</taxon>
        <taxon>Caballeronia</taxon>
    </lineage>
</organism>
<dbReference type="Proteomes" id="UP000597138">
    <property type="component" value="Unassembled WGS sequence"/>
</dbReference>
<evidence type="ECO:0000313" key="3">
    <source>
        <dbReference type="EMBL" id="GGD69277.1"/>
    </source>
</evidence>
<dbReference type="SUPFAM" id="SSF56059">
    <property type="entry name" value="Glutathione synthetase ATP-binding domain-like"/>
    <property type="match status" value="1"/>
</dbReference>
<sequence length="337" mass="36360">MTGQFNMKPKTLLVTAAGTATAVNVIKSLSALDGVRLVTTDSNPAEMIASPTRWRTVHHQVPLASNVDAFVDALSRISEQEGVDAIYPIHDQEILAVAQSRSRFGSQVRTPALSADAVRECNDKWTNVQKCRSAGLPVPETVLGSELTRENFAGPMVRKPRRGVGSAGVRVVTAFDELRPEDLADNVIFQTVCTKPEYTIDVLALDDYFGAVVRDRLETKAGVCVKARVFFDEELKALSQRVATAFGLSGMFCFQVMTNPGGGYDIVDINPRCGGGTALTDACGFPIYQTYFSDLLGLPGAAAMKEQCRQREAQGGSALVCRYYEEVVTFESAGAAS</sequence>
<accession>A0ABQ1RJR6</accession>
<dbReference type="InterPro" id="IPR003806">
    <property type="entry name" value="ATP-grasp_PylC-type"/>
</dbReference>
<gene>
    <name evidence="3" type="ORF">GCM10010985_24690</name>
</gene>
<dbReference type="Gene3D" id="3.40.50.20">
    <property type="match status" value="1"/>
</dbReference>
<name>A0ABQ1RJR6_9BURK</name>
<dbReference type="Gene3D" id="3.30.470.20">
    <property type="entry name" value="ATP-grasp fold, B domain"/>
    <property type="match status" value="1"/>
</dbReference>
<keyword evidence="1" id="KW-0547">Nucleotide-binding</keyword>
<dbReference type="InterPro" id="IPR011761">
    <property type="entry name" value="ATP-grasp"/>
</dbReference>
<evidence type="ECO:0000313" key="4">
    <source>
        <dbReference type="Proteomes" id="UP000597138"/>
    </source>
</evidence>
<dbReference type="PROSITE" id="PS50975">
    <property type="entry name" value="ATP_GRASP"/>
    <property type="match status" value="1"/>
</dbReference>
<protein>
    <recommendedName>
        <fullName evidence="2">ATP-grasp domain-containing protein</fullName>
    </recommendedName>
</protein>
<keyword evidence="4" id="KW-1185">Reference proteome</keyword>
<evidence type="ECO:0000259" key="2">
    <source>
        <dbReference type="PROSITE" id="PS50975"/>
    </source>
</evidence>
<keyword evidence="1" id="KW-0067">ATP-binding</keyword>
<feature type="domain" description="ATP-grasp" evidence="2">
    <location>
        <begin position="128"/>
        <end position="296"/>
    </location>
</feature>
<comment type="caution">
    <text evidence="3">The sequence shown here is derived from an EMBL/GenBank/DDBJ whole genome shotgun (WGS) entry which is preliminary data.</text>
</comment>
<reference evidence="4" key="1">
    <citation type="journal article" date="2019" name="Int. J. Syst. Evol. Microbiol.">
        <title>The Global Catalogue of Microorganisms (GCM) 10K type strain sequencing project: providing services to taxonomists for standard genome sequencing and annotation.</title>
        <authorList>
            <consortium name="The Broad Institute Genomics Platform"/>
            <consortium name="The Broad Institute Genome Sequencing Center for Infectious Disease"/>
            <person name="Wu L."/>
            <person name="Ma J."/>
        </authorList>
    </citation>
    <scope>NUCLEOTIDE SEQUENCE [LARGE SCALE GENOMIC DNA]</scope>
    <source>
        <strain evidence="4">CGMCC 1.11013</strain>
    </source>
</reference>
<dbReference type="EMBL" id="BMEG01000003">
    <property type="protein sequence ID" value="GGD69277.1"/>
    <property type="molecule type" value="Genomic_DNA"/>
</dbReference>
<dbReference type="InterPro" id="IPR013815">
    <property type="entry name" value="ATP_grasp_subdomain_1"/>
</dbReference>